<evidence type="ECO:0000256" key="1">
    <source>
        <dbReference type="SAM" id="SignalP"/>
    </source>
</evidence>
<gene>
    <name evidence="2" type="ORF">DYP60_02675</name>
</gene>
<organism evidence="2 3">
    <name type="scientific">Sphaerochaeta halotolerans</name>
    <dbReference type="NCBI Taxonomy" id="2293840"/>
    <lineage>
        <taxon>Bacteria</taxon>
        <taxon>Pseudomonadati</taxon>
        <taxon>Spirochaetota</taxon>
        <taxon>Spirochaetia</taxon>
        <taxon>Spirochaetales</taxon>
        <taxon>Sphaerochaetaceae</taxon>
        <taxon>Sphaerochaeta</taxon>
    </lineage>
</organism>
<accession>A0A372MJG9</accession>
<dbReference type="RefSeq" id="WP_117329325.1">
    <property type="nucleotide sequence ID" value="NZ_QUWK01000002.1"/>
</dbReference>
<name>A0A372MJG9_9SPIR</name>
<dbReference type="Proteomes" id="UP000264002">
    <property type="component" value="Unassembled WGS sequence"/>
</dbReference>
<reference evidence="2 3" key="2">
    <citation type="submission" date="2018-09" db="EMBL/GenBank/DDBJ databases">
        <title>Genome of Sphaerochaeta halotolerans strain 4-11.</title>
        <authorList>
            <person name="Nazina T.N."/>
            <person name="Sokolova D.S."/>
        </authorList>
    </citation>
    <scope>NUCLEOTIDE SEQUENCE [LARGE SCALE GENOMIC DNA]</scope>
    <source>
        <strain evidence="2 3">4-11</strain>
    </source>
</reference>
<dbReference type="AlphaFoldDB" id="A0A372MJG9"/>
<evidence type="ECO:0008006" key="4">
    <source>
        <dbReference type="Google" id="ProtNLM"/>
    </source>
</evidence>
<reference evidence="3" key="1">
    <citation type="submission" date="2018-08" db="EMBL/GenBank/DDBJ databases">
        <authorList>
            <person name="Grouzdev D.S."/>
            <person name="Krutkina M.S."/>
        </authorList>
    </citation>
    <scope>NUCLEOTIDE SEQUENCE [LARGE SCALE GENOMIC DNA]</scope>
    <source>
        <strain evidence="3">4-11</strain>
    </source>
</reference>
<proteinExistence type="predicted"/>
<dbReference type="OrthoDB" id="370942at2"/>
<feature type="chain" id="PRO_5016771583" description="Outer membrane protein beta-barrel domain-containing protein" evidence="1">
    <location>
        <begin position="21"/>
        <end position="157"/>
    </location>
</feature>
<dbReference type="EMBL" id="QUWK01000002">
    <property type="protein sequence ID" value="RFU95925.1"/>
    <property type="molecule type" value="Genomic_DNA"/>
</dbReference>
<keyword evidence="1" id="KW-0732">Signal</keyword>
<comment type="caution">
    <text evidence="2">The sequence shown here is derived from an EMBL/GenBank/DDBJ whole genome shotgun (WGS) entry which is preliminary data.</text>
</comment>
<sequence length="157" mass="16752">MKKVLLAVLLLAMVLLPATAAERASKTDLAVGLNLGTNSGVGVQYRMNDFDVIGNVGFGFLGGNNLSVDAAANYKVTEFYIENAQFDVTVGGGAALSIPFEDDKELGLAAIVPVGIVYNLDSMDFPLDFYLRVAPGIRILPEVEAYLGGYIGALWRF</sequence>
<keyword evidence="3" id="KW-1185">Reference proteome</keyword>
<feature type="signal peptide" evidence="1">
    <location>
        <begin position="1"/>
        <end position="20"/>
    </location>
</feature>
<evidence type="ECO:0000313" key="2">
    <source>
        <dbReference type="EMBL" id="RFU95925.1"/>
    </source>
</evidence>
<protein>
    <recommendedName>
        <fullName evidence="4">Outer membrane protein beta-barrel domain-containing protein</fullName>
    </recommendedName>
</protein>
<evidence type="ECO:0000313" key="3">
    <source>
        <dbReference type="Proteomes" id="UP000264002"/>
    </source>
</evidence>